<dbReference type="CDD" id="cd00170">
    <property type="entry name" value="SEC14"/>
    <property type="match status" value="1"/>
</dbReference>
<dbReference type="SUPFAM" id="SSF52087">
    <property type="entry name" value="CRAL/TRIO domain"/>
    <property type="match status" value="1"/>
</dbReference>
<comment type="caution">
    <text evidence="2">The sequence shown here is derived from an EMBL/GenBank/DDBJ whole genome shotgun (WGS) entry which is preliminary data.</text>
</comment>
<dbReference type="PANTHER" id="PTHR10174:SF213">
    <property type="entry name" value="CRAL-TRIO DOMAIN-CONTAINING PROTEIN"/>
    <property type="match status" value="1"/>
</dbReference>
<dbReference type="SMART" id="SM00516">
    <property type="entry name" value="SEC14"/>
    <property type="match status" value="1"/>
</dbReference>
<name>A0AAN9TWX5_9HEMI</name>
<organism evidence="2 3">
    <name type="scientific">Parthenolecanium corni</name>
    <dbReference type="NCBI Taxonomy" id="536013"/>
    <lineage>
        <taxon>Eukaryota</taxon>
        <taxon>Metazoa</taxon>
        <taxon>Ecdysozoa</taxon>
        <taxon>Arthropoda</taxon>
        <taxon>Hexapoda</taxon>
        <taxon>Insecta</taxon>
        <taxon>Pterygota</taxon>
        <taxon>Neoptera</taxon>
        <taxon>Paraneoptera</taxon>
        <taxon>Hemiptera</taxon>
        <taxon>Sternorrhyncha</taxon>
        <taxon>Coccoidea</taxon>
        <taxon>Coccidae</taxon>
        <taxon>Parthenolecanium</taxon>
    </lineage>
</organism>
<proteinExistence type="predicted"/>
<sequence>MKSRHPFMDIDIEISKSTMDAVDSIRTWLTFQPHLPKLNDEMIMLFLHSCYYSPERSKDTIENYYTMRAKCPEFFANWDFNGLSEGWNLSDMIPLPKPTPEGYRIIVYRLKDFDSSKVIITDLIKCFCAFNLVKISEDGLVPGYIVILDMKGVTFSHFMRVTPHVQSVRNILQYLQECHPVRLKQVHVINTVSFMDRVLSLIKPFIQSNLMNILHLHGSADSLTEYFPLELMSEEYGGKQISGATIHNEFNKVIADRYKQWLQESEKFISIEENRVVKPKKESAAPQLEGSFRRLELD</sequence>
<dbReference type="InterPro" id="IPR001251">
    <property type="entry name" value="CRAL-TRIO_dom"/>
</dbReference>
<dbReference type="EMBL" id="JBBCAQ010000003">
    <property type="protein sequence ID" value="KAK7604576.1"/>
    <property type="molecule type" value="Genomic_DNA"/>
</dbReference>
<reference evidence="2 3" key="1">
    <citation type="submission" date="2024-03" db="EMBL/GenBank/DDBJ databases">
        <title>Adaptation during the transition from Ophiocordyceps entomopathogen to insect associate is accompanied by gene loss and intensified selection.</title>
        <authorList>
            <person name="Ward C.M."/>
            <person name="Onetto C.A."/>
            <person name="Borneman A.R."/>
        </authorList>
    </citation>
    <scope>NUCLEOTIDE SEQUENCE [LARGE SCALE GENOMIC DNA]</scope>
    <source>
        <strain evidence="2">AWRI1</strain>
        <tissue evidence="2">Single Adult Female</tissue>
    </source>
</reference>
<dbReference type="GO" id="GO:1902936">
    <property type="term" value="F:phosphatidylinositol bisphosphate binding"/>
    <property type="evidence" value="ECO:0007669"/>
    <property type="project" value="TreeGrafter"/>
</dbReference>
<dbReference type="PRINTS" id="PR00180">
    <property type="entry name" value="CRETINALDHBP"/>
</dbReference>
<gene>
    <name evidence="2" type="ORF">V9T40_005762</name>
</gene>
<accession>A0AAN9TWX5</accession>
<evidence type="ECO:0000313" key="2">
    <source>
        <dbReference type="EMBL" id="KAK7604576.1"/>
    </source>
</evidence>
<evidence type="ECO:0000259" key="1">
    <source>
        <dbReference type="PROSITE" id="PS50191"/>
    </source>
</evidence>
<feature type="domain" description="CRAL-TRIO" evidence="1">
    <location>
        <begin position="100"/>
        <end position="244"/>
    </location>
</feature>
<dbReference type="Pfam" id="PF00650">
    <property type="entry name" value="CRAL_TRIO"/>
    <property type="match status" value="1"/>
</dbReference>
<dbReference type="PROSITE" id="PS50191">
    <property type="entry name" value="CRAL_TRIO"/>
    <property type="match status" value="1"/>
</dbReference>
<dbReference type="PANTHER" id="PTHR10174">
    <property type="entry name" value="ALPHA-TOCOPHEROL TRANSFER PROTEIN-RELATED"/>
    <property type="match status" value="1"/>
</dbReference>
<protein>
    <recommendedName>
        <fullName evidence="1">CRAL-TRIO domain-containing protein</fullName>
    </recommendedName>
</protein>
<dbReference type="AlphaFoldDB" id="A0AAN9TWX5"/>
<evidence type="ECO:0000313" key="3">
    <source>
        <dbReference type="Proteomes" id="UP001367676"/>
    </source>
</evidence>
<dbReference type="InterPro" id="IPR036865">
    <property type="entry name" value="CRAL-TRIO_dom_sf"/>
</dbReference>
<dbReference type="GO" id="GO:0016020">
    <property type="term" value="C:membrane"/>
    <property type="evidence" value="ECO:0007669"/>
    <property type="project" value="TreeGrafter"/>
</dbReference>
<dbReference type="Proteomes" id="UP001367676">
    <property type="component" value="Unassembled WGS sequence"/>
</dbReference>
<dbReference type="SUPFAM" id="SSF46938">
    <property type="entry name" value="CRAL/TRIO N-terminal domain"/>
    <property type="match status" value="1"/>
</dbReference>
<dbReference type="InterPro" id="IPR036273">
    <property type="entry name" value="CRAL/TRIO_N_dom_sf"/>
</dbReference>
<keyword evidence="3" id="KW-1185">Reference proteome</keyword>
<dbReference type="Gene3D" id="3.40.525.10">
    <property type="entry name" value="CRAL-TRIO lipid binding domain"/>
    <property type="match status" value="1"/>
</dbReference>